<comment type="similarity">
    <text evidence="1 5">Belongs to the E2F/DP family.</text>
</comment>
<reference evidence="8 9" key="1">
    <citation type="submission" date="2019-11" db="EMBL/GenBank/DDBJ databases">
        <authorList>
            <person name="Yang C."/>
            <person name="Li F."/>
        </authorList>
    </citation>
    <scope>NUCLEOTIDE SEQUENCE [LARGE SCALE GENOMIC DNA]</scope>
    <source>
        <strain evidence="8">KB4526</strain>
        <tissue evidence="8">Muscle</tissue>
    </source>
</reference>
<evidence type="ECO:0000259" key="7">
    <source>
        <dbReference type="SMART" id="SM01372"/>
    </source>
</evidence>
<keyword evidence="2 5" id="KW-0805">Transcription regulation</keyword>
<feature type="non-terminal residue" evidence="8">
    <location>
        <position position="1"/>
    </location>
</feature>
<evidence type="ECO:0000256" key="3">
    <source>
        <dbReference type="ARBA" id="ARBA00023125"/>
    </source>
</evidence>
<dbReference type="PANTHER" id="PTHR12081:SF19">
    <property type="entry name" value="TRANSCRIPTION FACTOR E2F6"/>
    <property type="match status" value="1"/>
</dbReference>
<feature type="compositionally biased region" description="Polar residues" evidence="6">
    <location>
        <begin position="193"/>
        <end position="207"/>
    </location>
</feature>
<dbReference type="InterPro" id="IPR036388">
    <property type="entry name" value="WH-like_DNA-bd_sf"/>
</dbReference>
<comment type="subcellular location">
    <subcellularLocation>
        <location evidence="5">Nucleus</location>
    </subcellularLocation>
</comment>
<keyword evidence="9" id="KW-1185">Reference proteome</keyword>
<keyword evidence="8" id="KW-0418">Kinase</keyword>
<dbReference type="InterPro" id="IPR003316">
    <property type="entry name" value="E2F_WHTH_DNA-bd_dom"/>
</dbReference>
<dbReference type="GO" id="GO:0046983">
    <property type="term" value="F:protein dimerization activity"/>
    <property type="evidence" value="ECO:0007669"/>
    <property type="project" value="InterPro"/>
</dbReference>
<dbReference type="FunFam" id="1.10.10.10:FF:000008">
    <property type="entry name" value="E2F transcription factor 1"/>
    <property type="match status" value="1"/>
</dbReference>
<dbReference type="CDD" id="cd14660">
    <property type="entry name" value="E2F_DD"/>
    <property type="match status" value="1"/>
</dbReference>
<organism evidence="8 9">
    <name type="scientific">Crocuta crocuta</name>
    <name type="common">Spotted hyena</name>
    <dbReference type="NCBI Taxonomy" id="9678"/>
    <lineage>
        <taxon>Eukaryota</taxon>
        <taxon>Metazoa</taxon>
        <taxon>Chordata</taxon>
        <taxon>Craniata</taxon>
        <taxon>Vertebrata</taxon>
        <taxon>Euteleostomi</taxon>
        <taxon>Mammalia</taxon>
        <taxon>Eutheria</taxon>
        <taxon>Laurasiatheria</taxon>
        <taxon>Carnivora</taxon>
        <taxon>Feliformia</taxon>
        <taxon>Hyaenidae</taxon>
        <taxon>Crocuta</taxon>
    </lineage>
</organism>
<evidence type="ECO:0000313" key="9">
    <source>
        <dbReference type="Proteomes" id="UP000475037"/>
    </source>
</evidence>
<dbReference type="InterPro" id="IPR015633">
    <property type="entry name" value="E2F"/>
</dbReference>
<evidence type="ECO:0000256" key="5">
    <source>
        <dbReference type="RuleBase" id="RU003796"/>
    </source>
</evidence>
<dbReference type="SMART" id="SM01372">
    <property type="entry name" value="E2F_TDP"/>
    <property type="match status" value="1"/>
</dbReference>
<accession>A0A6G1A4I7</accession>
<dbReference type="Gene3D" id="1.10.10.10">
    <property type="entry name" value="Winged helix-like DNA-binding domain superfamily/Winged helix DNA-binding domain"/>
    <property type="match status" value="1"/>
</dbReference>
<protein>
    <submittedName>
        <fullName evidence="8">ROCK2 kinase</fullName>
    </submittedName>
</protein>
<dbReference type="Gene3D" id="6.10.250.540">
    <property type="match status" value="1"/>
</dbReference>
<feature type="compositionally biased region" description="Basic and acidic residues" evidence="6">
    <location>
        <begin position="210"/>
        <end position="219"/>
    </location>
</feature>
<dbReference type="GO" id="GO:0000978">
    <property type="term" value="F:RNA polymerase II cis-regulatory region sequence-specific DNA binding"/>
    <property type="evidence" value="ECO:0007669"/>
    <property type="project" value="InterPro"/>
</dbReference>
<dbReference type="Pfam" id="PF16421">
    <property type="entry name" value="E2F_CC-MB"/>
    <property type="match status" value="1"/>
</dbReference>
<dbReference type="EMBL" id="VOAJ01024670">
    <property type="protein sequence ID" value="KAF0870719.1"/>
    <property type="molecule type" value="Genomic_DNA"/>
</dbReference>
<evidence type="ECO:0000256" key="2">
    <source>
        <dbReference type="ARBA" id="ARBA00023015"/>
    </source>
</evidence>
<dbReference type="PANTHER" id="PTHR12081">
    <property type="entry name" value="TRANSCRIPTION FACTOR E2F"/>
    <property type="match status" value="1"/>
</dbReference>
<dbReference type="Pfam" id="PF02319">
    <property type="entry name" value="WHD_E2F_TDP"/>
    <property type="match status" value="1"/>
</dbReference>
<proteinExistence type="inferred from homology"/>
<dbReference type="InterPro" id="IPR036390">
    <property type="entry name" value="WH_DNA-bd_sf"/>
</dbReference>
<dbReference type="GO" id="GO:0016301">
    <property type="term" value="F:kinase activity"/>
    <property type="evidence" value="ECO:0007669"/>
    <property type="project" value="UniProtKB-KW"/>
</dbReference>
<keyword evidence="3 5" id="KW-0238">DNA-binding</keyword>
<keyword evidence="4 5" id="KW-0804">Transcription</keyword>
<keyword evidence="5" id="KW-0539">Nucleus</keyword>
<comment type="caution">
    <text evidence="8">The sequence shown here is derived from an EMBL/GenBank/DDBJ whole genome shotgun (WGS) entry which is preliminary data.</text>
</comment>
<dbReference type="InterPro" id="IPR032198">
    <property type="entry name" value="E2F_CC-MB"/>
</dbReference>
<evidence type="ECO:0000313" key="8">
    <source>
        <dbReference type="EMBL" id="KAF0870719.1"/>
    </source>
</evidence>
<keyword evidence="8" id="KW-0808">Transferase</keyword>
<gene>
    <name evidence="8" type="primary">Rock2_0</name>
    <name evidence="8" type="ORF">FOF47_R11092</name>
</gene>
<dbReference type="GO" id="GO:0000981">
    <property type="term" value="F:DNA-binding transcription factor activity, RNA polymerase II-specific"/>
    <property type="evidence" value="ECO:0007669"/>
    <property type="project" value="TreeGrafter"/>
</dbReference>
<dbReference type="AlphaFoldDB" id="A0A6G1A4I7"/>
<dbReference type="Proteomes" id="UP000475037">
    <property type="component" value="Unassembled WGS sequence"/>
</dbReference>
<evidence type="ECO:0000256" key="1">
    <source>
        <dbReference type="ARBA" id="ARBA00010940"/>
    </source>
</evidence>
<name>A0A6G1A4I7_CROCR</name>
<dbReference type="GO" id="GO:0090575">
    <property type="term" value="C:RNA polymerase II transcription regulator complex"/>
    <property type="evidence" value="ECO:0007669"/>
    <property type="project" value="TreeGrafter"/>
</dbReference>
<dbReference type="SUPFAM" id="SSF46785">
    <property type="entry name" value="Winged helix' DNA-binding domain"/>
    <property type="match status" value="1"/>
</dbReference>
<dbReference type="SUPFAM" id="SSF144074">
    <property type="entry name" value="E2F-DP heterodimerization region"/>
    <property type="match status" value="1"/>
</dbReference>
<dbReference type="InterPro" id="IPR037241">
    <property type="entry name" value="E2F-DP_heterodim"/>
</dbReference>
<evidence type="ECO:0000256" key="4">
    <source>
        <dbReference type="ARBA" id="ARBA00023163"/>
    </source>
</evidence>
<feature type="region of interest" description="Disordered" evidence="6">
    <location>
        <begin position="193"/>
        <end position="219"/>
    </location>
</feature>
<feature type="domain" description="E2F/DP family winged-helix DNA-binding" evidence="7">
    <location>
        <begin position="9"/>
        <end position="74"/>
    </location>
</feature>
<feature type="non-terminal residue" evidence="8">
    <location>
        <position position="219"/>
    </location>
</feature>
<evidence type="ECO:0000256" key="6">
    <source>
        <dbReference type="SAM" id="MobiDB-lite"/>
    </source>
</evidence>
<sequence>ETLKLKRPRFDVSLVYLTRKFMDLVRSAPGGILDLNKVATKLGVRKRRVYDITNVLDGIDLVEKKSKNHIRWIGSDLSNFGAVPQQKKLQEELSDLSAMEDALDELIKDCAQQLFELTDDKENERYPLILLAYVTYQDIHSIQAFHEQIVIAVKAPAETRLDVPAPREDSITVHIRSTRGPIDVYLCEVENGHSSSKASEGAGTSSAKNKHPEHLDKGE</sequence>